<evidence type="ECO:0000256" key="7">
    <source>
        <dbReference type="ARBA" id="ARBA00023180"/>
    </source>
</evidence>
<dbReference type="Pfam" id="PF13965">
    <property type="entry name" value="SID-1_RNA_chan"/>
    <property type="match status" value="1"/>
</dbReference>
<sequence length="874" mass="97895">MFIISVWLISIAAGGVWSLEQNVTVIRERLEFDQEYTYTVQYNTEYILEFVPSVEDGKWPSRVWVSADGVDTSRPLLITYRQTAGAGTWQLPYYTGDELQYEFERSLCPDDSVVGNSSYCGGEREARGEFSLHVVSACAAPVTVRLRARIARDWLLPFDHSISFTASLTAPQVHHYRFLEEQGSVRLQITADDDVCAIVAVQNYSCPILEMVSDIEGSTVRMTMQRSGAVQVSRSKYPLGFYVVVVVLETDIPCIGDEPASDDWLWQVAMGVESLQRSEPPREKRLDLVIRPALSRSQYVIASVVSTAVFLGFYVGFGVLVLMQRWPTFGKYVWPKAVLAKKNVENGETQVDSGYPDVETSTHRRRRRGSDATFDSSDNSDSDEELPTVTTTPSHVASPASPASPADPGSPVFQDPSAEPTYPREPRSAVTPTSPISSIEAANHTADTVVDASANGVCREHDRRTNTEQSTPFGLPAELRLAALSRRRARVLAARSDRYLHTLATVAVFYALPVVQFVIAFQLFMNVSGALDLCYYNFLCAHPAGEVNDFNHVFSNIGYLLLGALFLLQLRRRKQARKRAPRDEEYGIPAHYGLLSSLGVAMMVVALLSATYHICPNRLNFQFDTAFMYVMSVLAMVKIYQARHPDVNARAHATFGVLAVLIAFGVWGVLGGGSFFWAVFTVLHVFTFLMLSLRIYYIGQFRLEKETLQRAARELRSVPTTGIKPLYTPRLVMLIIANAVNWAFALYGLLIQSADFASHLLNLLLCNTLMYMIFYLVMKILHGERPRWYVWCFLLGALAAWGPGLYFFMSGSSSWSSTPAQSRQLNHECHLLQFYDSHDLWHMLSAIALFFSFNTLLTWDDGLAAVKRTEIAVF</sequence>
<evidence type="ECO:0000256" key="1">
    <source>
        <dbReference type="ARBA" id="ARBA00004141"/>
    </source>
</evidence>
<keyword evidence="5 9" id="KW-1133">Transmembrane helix</keyword>
<dbReference type="RefSeq" id="XP_052754737.1">
    <property type="nucleotide sequence ID" value="XM_052898777.1"/>
</dbReference>
<feature type="transmembrane region" description="Helical" evidence="9">
    <location>
        <begin position="788"/>
        <end position="809"/>
    </location>
</feature>
<feature type="transmembrane region" description="Helical" evidence="9">
    <location>
        <begin position="553"/>
        <end position="571"/>
    </location>
</feature>
<feature type="transmembrane region" description="Helical" evidence="9">
    <location>
        <begin position="299"/>
        <end position="322"/>
    </location>
</feature>
<evidence type="ECO:0000256" key="10">
    <source>
        <dbReference type="SAM" id="SignalP"/>
    </source>
</evidence>
<evidence type="ECO:0000256" key="4">
    <source>
        <dbReference type="ARBA" id="ARBA00022729"/>
    </source>
</evidence>
<feature type="transmembrane region" description="Helical" evidence="9">
    <location>
        <begin position="499"/>
        <end position="525"/>
    </location>
</feature>
<evidence type="ECO:0000256" key="6">
    <source>
        <dbReference type="ARBA" id="ARBA00023136"/>
    </source>
</evidence>
<keyword evidence="7" id="KW-0325">Glycoprotein</keyword>
<evidence type="ECO:0000256" key="2">
    <source>
        <dbReference type="ARBA" id="ARBA00006618"/>
    </source>
</evidence>
<evidence type="ECO:0000256" key="5">
    <source>
        <dbReference type="ARBA" id="ARBA00022989"/>
    </source>
</evidence>
<feature type="transmembrane region" description="Helical" evidence="9">
    <location>
        <begin position="731"/>
        <end position="750"/>
    </location>
</feature>
<dbReference type="PANTHER" id="PTHR12185">
    <property type="entry name" value="SID1 TRANSMEMBRANE FAMILY MEMEBER"/>
    <property type="match status" value="1"/>
</dbReference>
<dbReference type="PANTHER" id="PTHR12185:SF14">
    <property type="entry name" value="CHOLESTEROL UPTAKE PROTEIN 1"/>
    <property type="match status" value="1"/>
</dbReference>
<feature type="region of interest" description="Disordered" evidence="8">
    <location>
        <begin position="348"/>
        <end position="444"/>
    </location>
</feature>
<reference evidence="12" key="1">
    <citation type="submission" date="2025-08" db="UniProtKB">
        <authorList>
            <consortium name="RefSeq"/>
        </authorList>
    </citation>
    <scope>IDENTIFICATION</scope>
    <source>
        <tissue evidence="12">Whole larvae</tissue>
    </source>
</reference>
<keyword evidence="11" id="KW-1185">Reference proteome</keyword>
<feature type="compositionally biased region" description="Low complexity" evidence="8">
    <location>
        <begin position="393"/>
        <end position="411"/>
    </location>
</feature>
<feature type="transmembrane region" description="Helical" evidence="9">
    <location>
        <begin position="756"/>
        <end position="776"/>
    </location>
</feature>
<feature type="transmembrane region" description="Helical" evidence="9">
    <location>
        <begin position="840"/>
        <end position="859"/>
    </location>
</feature>
<evidence type="ECO:0000256" key="9">
    <source>
        <dbReference type="SAM" id="Phobius"/>
    </source>
</evidence>
<gene>
    <name evidence="12" type="primary">LOC113513437</name>
</gene>
<feature type="chain" id="PRO_5046844198" evidence="10">
    <location>
        <begin position="19"/>
        <end position="874"/>
    </location>
</feature>
<evidence type="ECO:0000313" key="11">
    <source>
        <dbReference type="Proteomes" id="UP001652740"/>
    </source>
</evidence>
<accession>A0ABM3MTP9</accession>
<feature type="transmembrane region" description="Helical" evidence="9">
    <location>
        <begin position="620"/>
        <end position="640"/>
    </location>
</feature>
<feature type="transmembrane region" description="Helical" evidence="9">
    <location>
        <begin position="592"/>
        <end position="614"/>
    </location>
</feature>
<keyword evidence="4 10" id="KW-0732">Signal</keyword>
<organism evidence="11 12">
    <name type="scientific">Galleria mellonella</name>
    <name type="common">Greater wax moth</name>
    <dbReference type="NCBI Taxonomy" id="7137"/>
    <lineage>
        <taxon>Eukaryota</taxon>
        <taxon>Metazoa</taxon>
        <taxon>Ecdysozoa</taxon>
        <taxon>Arthropoda</taxon>
        <taxon>Hexapoda</taxon>
        <taxon>Insecta</taxon>
        <taxon>Pterygota</taxon>
        <taxon>Neoptera</taxon>
        <taxon>Endopterygota</taxon>
        <taxon>Lepidoptera</taxon>
        <taxon>Glossata</taxon>
        <taxon>Ditrysia</taxon>
        <taxon>Pyraloidea</taxon>
        <taxon>Pyralidae</taxon>
        <taxon>Galleriinae</taxon>
        <taxon>Galleria</taxon>
    </lineage>
</organism>
<evidence type="ECO:0000256" key="3">
    <source>
        <dbReference type="ARBA" id="ARBA00022692"/>
    </source>
</evidence>
<name>A0ABM3MTP9_GALME</name>
<dbReference type="GeneID" id="113513437"/>
<comment type="similarity">
    <text evidence="2">Belongs to the SID1 family.</text>
</comment>
<proteinExistence type="inferred from homology"/>
<dbReference type="Proteomes" id="UP001652740">
    <property type="component" value="Unplaced"/>
</dbReference>
<evidence type="ECO:0000313" key="12">
    <source>
        <dbReference type="RefSeq" id="XP_052754737.1"/>
    </source>
</evidence>
<evidence type="ECO:0000256" key="8">
    <source>
        <dbReference type="SAM" id="MobiDB-lite"/>
    </source>
</evidence>
<dbReference type="InterPro" id="IPR025958">
    <property type="entry name" value="SID1_TM_fam"/>
</dbReference>
<feature type="signal peptide" evidence="10">
    <location>
        <begin position="1"/>
        <end position="18"/>
    </location>
</feature>
<protein>
    <submittedName>
        <fullName evidence="12">SID1 transmembrane family member 1-like</fullName>
    </submittedName>
</protein>
<feature type="transmembrane region" description="Helical" evidence="9">
    <location>
        <begin position="676"/>
        <end position="697"/>
    </location>
</feature>
<keyword evidence="6 9" id="KW-0472">Membrane</keyword>
<keyword evidence="3 9" id="KW-0812">Transmembrane</keyword>
<feature type="transmembrane region" description="Helical" evidence="9">
    <location>
        <begin position="652"/>
        <end position="670"/>
    </location>
</feature>
<comment type="subcellular location">
    <subcellularLocation>
        <location evidence="1">Membrane</location>
        <topology evidence="1">Multi-pass membrane protein</topology>
    </subcellularLocation>
</comment>